<dbReference type="EMBL" id="JBDFQZ010000002">
    <property type="protein sequence ID" value="KAK9748340.1"/>
    <property type="molecule type" value="Genomic_DNA"/>
</dbReference>
<feature type="domain" description="Thioredoxin" evidence="1">
    <location>
        <begin position="92"/>
        <end position="172"/>
    </location>
</feature>
<dbReference type="PANTHER" id="PTHR47353:SF1">
    <property type="entry name" value="THIOREDOXIN-LIKE PROTEIN HCF164, CHLOROPLASTIC"/>
    <property type="match status" value="1"/>
</dbReference>
<dbReference type="GO" id="GO:0016671">
    <property type="term" value="F:oxidoreductase activity, acting on a sulfur group of donors, disulfide as acceptor"/>
    <property type="evidence" value="ECO:0007669"/>
    <property type="project" value="TreeGrafter"/>
</dbReference>
<dbReference type="AlphaFoldDB" id="A0AAW1MKP0"/>
<organism evidence="2 3">
    <name type="scientific">Saponaria officinalis</name>
    <name type="common">Common soapwort</name>
    <name type="synonym">Lychnis saponaria</name>
    <dbReference type="NCBI Taxonomy" id="3572"/>
    <lineage>
        <taxon>Eukaryota</taxon>
        <taxon>Viridiplantae</taxon>
        <taxon>Streptophyta</taxon>
        <taxon>Embryophyta</taxon>
        <taxon>Tracheophyta</taxon>
        <taxon>Spermatophyta</taxon>
        <taxon>Magnoliopsida</taxon>
        <taxon>eudicotyledons</taxon>
        <taxon>Gunneridae</taxon>
        <taxon>Pentapetalae</taxon>
        <taxon>Caryophyllales</taxon>
        <taxon>Caryophyllaceae</taxon>
        <taxon>Caryophylleae</taxon>
        <taxon>Saponaria</taxon>
    </lineage>
</organism>
<dbReference type="Gene3D" id="3.40.30.10">
    <property type="entry name" value="Glutaredoxin"/>
    <property type="match status" value="1"/>
</dbReference>
<evidence type="ECO:0000313" key="2">
    <source>
        <dbReference type="EMBL" id="KAK9748340.1"/>
    </source>
</evidence>
<dbReference type="Pfam" id="PF00085">
    <property type="entry name" value="Thioredoxin"/>
    <property type="match status" value="1"/>
</dbReference>
<dbReference type="SUPFAM" id="SSF52833">
    <property type="entry name" value="Thioredoxin-like"/>
    <property type="match status" value="1"/>
</dbReference>
<evidence type="ECO:0000259" key="1">
    <source>
        <dbReference type="Pfam" id="PF00085"/>
    </source>
</evidence>
<dbReference type="InterPro" id="IPR036249">
    <property type="entry name" value="Thioredoxin-like_sf"/>
</dbReference>
<proteinExistence type="predicted"/>
<protein>
    <recommendedName>
        <fullName evidence="1">Thioredoxin domain-containing protein</fullName>
    </recommendedName>
</protein>
<dbReference type="Proteomes" id="UP001443914">
    <property type="component" value="Unassembled WGS sequence"/>
</dbReference>
<gene>
    <name evidence="2" type="ORF">RND81_02G050700</name>
</gene>
<keyword evidence="3" id="KW-1185">Reference proteome</keyword>
<dbReference type="InterPro" id="IPR013766">
    <property type="entry name" value="Thioredoxin_domain"/>
</dbReference>
<evidence type="ECO:0000313" key="3">
    <source>
        <dbReference type="Proteomes" id="UP001443914"/>
    </source>
</evidence>
<dbReference type="InterPro" id="IPR044241">
    <property type="entry name" value="TxlA/HCF164"/>
</dbReference>
<reference evidence="2" key="1">
    <citation type="submission" date="2024-03" db="EMBL/GenBank/DDBJ databases">
        <title>WGS assembly of Saponaria officinalis var. Norfolk2.</title>
        <authorList>
            <person name="Jenkins J."/>
            <person name="Shu S."/>
            <person name="Grimwood J."/>
            <person name="Barry K."/>
            <person name="Goodstein D."/>
            <person name="Schmutz J."/>
            <person name="Leebens-Mack J."/>
            <person name="Osbourn A."/>
        </authorList>
    </citation>
    <scope>NUCLEOTIDE SEQUENCE [LARGE SCALE GENOMIC DNA]</scope>
    <source>
        <strain evidence="2">JIC</strain>
    </source>
</reference>
<accession>A0AAW1MKP0</accession>
<sequence length="199" mass="22581">MVNNPKFPQILCIKWPWDTHQTTKTTTPCEFETPWIFKSVKTLGNLSFNFFNSLANPTNHVTPFNFNMGIFKEKSVKKGLSPEEQAEAEHRALANALTNGKEATVIEFYSPNCSLCNSLLGFVVEVENRNSDWLNIVMADAQNHQWLPELLHYDIKYVPCFVMLDKQGRAVGKTGVPHSRLHVVAGVSHLLKLKRPQKS</sequence>
<comment type="caution">
    <text evidence="2">The sequence shown here is derived from an EMBL/GenBank/DDBJ whole genome shotgun (WGS) entry which is preliminary data.</text>
</comment>
<name>A0AAW1MKP0_SAPOF</name>
<dbReference type="PANTHER" id="PTHR47353">
    <property type="entry name" value="THIOREDOXIN-LIKE PROTEIN HCF164, CHLOROPLASTIC"/>
    <property type="match status" value="1"/>
</dbReference>